<evidence type="ECO:0000256" key="6">
    <source>
        <dbReference type="ARBA" id="ARBA00019511"/>
    </source>
</evidence>
<dbReference type="CDD" id="cd06849">
    <property type="entry name" value="lipoyl_domain"/>
    <property type="match status" value="1"/>
</dbReference>
<dbReference type="Gene3D" id="2.40.50.100">
    <property type="match status" value="1"/>
</dbReference>
<evidence type="ECO:0000256" key="10">
    <source>
        <dbReference type="ARBA" id="ARBA00023315"/>
    </source>
</evidence>
<evidence type="ECO:0000259" key="14">
    <source>
        <dbReference type="PROSITE" id="PS50968"/>
    </source>
</evidence>
<dbReference type="Gene3D" id="3.30.559.10">
    <property type="entry name" value="Chloramphenicol acetyltransferase-like domain"/>
    <property type="match status" value="1"/>
</dbReference>
<dbReference type="Pfam" id="PF00198">
    <property type="entry name" value="2-oxoacid_dh"/>
    <property type="match status" value="1"/>
</dbReference>
<dbReference type="Gene3D" id="4.10.320.10">
    <property type="entry name" value="E3-binding domain"/>
    <property type="match status" value="1"/>
</dbReference>
<dbReference type="InterPro" id="IPR003016">
    <property type="entry name" value="2-oxoA_DH_lipoyl-BS"/>
</dbReference>
<dbReference type="Pfam" id="PF00364">
    <property type="entry name" value="Biotin_lipoyl"/>
    <property type="match status" value="1"/>
</dbReference>
<dbReference type="PROSITE" id="PS50968">
    <property type="entry name" value="BIOTINYL_LIPOYL"/>
    <property type="match status" value="1"/>
</dbReference>
<dbReference type="PROSITE" id="PS00189">
    <property type="entry name" value="LIPOYL"/>
    <property type="match status" value="1"/>
</dbReference>
<dbReference type="InterPro" id="IPR006255">
    <property type="entry name" value="SucB"/>
</dbReference>
<evidence type="ECO:0000256" key="5">
    <source>
        <dbReference type="ARBA" id="ARBA00012945"/>
    </source>
</evidence>
<comment type="caution">
    <text evidence="16">The sequence shown here is derived from an EMBL/GenBank/DDBJ whole genome shotgun (WGS) entry which is preliminary data.</text>
</comment>
<keyword evidence="17" id="KW-1185">Reference proteome</keyword>
<keyword evidence="7 12" id="KW-0816">Tricarboxylic acid cycle</keyword>
<protein>
    <recommendedName>
        <fullName evidence="6 12">Dihydrolipoyllysine-residue succinyltransferase component of 2-oxoglutarate dehydrogenase complex</fullName>
        <ecNumber evidence="5 12">2.3.1.61</ecNumber>
    </recommendedName>
    <alternativeName>
        <fullName evidence="12">2-oxoglutarate dehydrogenase complex component E2</fullName>
    </alternativeName>
</protein>
<organism evidence="16 17">
    <name type="scientific">Terrilactibacillus laevilacticus</name>
    <dbReference type="NCBI Taxonomy" id="1380157"/>
    <lineage>
        <taxon>Bacteria</taxon>
        <taxon>Bacillati</taxon>
        <taxon>Bacillota</taxon>
        <taxon>Bacilli</taxon>
        <taxon>Bacillales</taxon>
        <taxon>Bacillaceae</taxon>
        <taxon>Terrilactibacillus</taxon>
    </lineage>
</organism>
<evidence type="ECO:0000256" key="2">
    <source>
        <dbReference type="ARBA" id="ARBA00005145"/>
    </source>
</evidence>
<evidence type="ECO:0000256" key="13">
    <source>
        <dbReference type="SAM" id="MobiDB-lite"/>
    </source>
</evidence>
<comment type="cofactor">
    <cofactor evidence="12">
        <name>(R)-lipoate</name>
        <dbReference type="ChEBI" id="CHEBI:83088"/>
    </cofactor>
    <text evidence="12">Binds 1 lipoyl cofactor covalently.</text>
</comment>
<reference evidence="17" key="1">
    <citation type="journal article" date="2019" name="Int. J. Syst. Evol. Microbiol.">
        <title>The Global Catalogue of Microorganisms (GCM) 10K type strain sequencing project: providing services to taxonomists for standard genome sequencing and annotation.</title>
        <authorList>
            <consortium name="The Broad Institute Genomics Platform"/>
            <consortium name="The Broad Institute Genome Sequencing Center for Infectious Disease"/>
            <person name="Wu L."/>
            <person name="Ma J."/>
        </authorList>
    </citation>
    <scope>NUCLEOTIDE SEQUENCE [LARGE SCALE GENOMIC DNA]</scope>
    <source>
        <strain evidence="17">TISTR 2241</strain>
    </source>
</reference>
<evidence type="ECO:0000256" key="12">
    <source>
        <dbReference type="RuleBase" id="RU361138"/>
    </source>
</evidence>
<dbReference type="InterPro" id="IPR011053">
    <property type="entry name" value="Single_hybrid_motif"/>
</dbReference>
<comment type="pathway">
    <text evidence="2 12">Amino-acid degradation; L-lysine degradation via saccharopine pathway; glutaryl-CoA from L-lysine: step 6/6.</text>
</comment>
<dbReference type="PANTHER" id="PTHR43416">
    <property type="entry name" value="DIHYDROLIPOYLLYSINE-RESIDUE SUCCINYLTRANSFERASE COMPONENT OF 2-OXOGLUTARATE DEHYDROGENASE COMPLEX, MITOCHONDRIAL-RELATED"/>
    <property type="match status" value="1"/>
</dbReference>
<dbReference type="InterPro" id="IPR001078">
    <property type="entry name" value="2-oxoacid_DH_actylTfrase"/>
</dbReference>
<dbReference type="SUPFAM" id="SSF52777">
    <property type="entry name" value="CoA-dependent acyltransferases"/>
    <property type="match status" value="1"/>
</dbReference>
<dbReference type="InterPro" id="IPR036625">
    <property type="entry name" value="E3-bd_dom_sf"/>
</dbReference>
<dbReference type="Pfam" id="PF02817">
    <property type="entry name" value="E3_binding"/>
    <property type="match status" value="1"/>
</dbReference>
<comment type="similarity">
    <text evidence="3 12">Belongs to the 2-oxoacid dehydrogenase family.</text>
</comment>
<evidence type="ECO:0000256" key="11">
    <source>
        <dbReference type="ARBA" id="ARBA00052761"/>
    </source>
</evidence>
<comment type="function">
    <text evidence="1 12">E2 component of the 2-oxoglutarate dehydrogenase (OGDH) complex which catalyzes the second step in the conversion of 2-oxoglutarate to succinyl-CoA and CO(2).</text>
</comment>
<evidence type="ECO:0000256" key="1">
    <source>
        <dbReference type="ARBA" id="ARBA00004052"/>
    </source>
</evidence>
<evidence type="ECO:0000256" key="4">
    <source>
        <dbReference type="ARBA" id="ARBA00011666"/>
    </source>
</evidence>
<accession>A0ABW5PUA0</accession>
<feature type="domain" description="Lipoyl-binding" evidence="14">
    <location>
        <begin position="1"/>
        <end position="76"/>
    </location>
</feature>
<evidence type="ECO:0000256" key="8">
    <source>
        <dbReference type="ARBA" id="ARBA00022679"/>
    </source>
</evidence>
<dbReference type="InterPro" id="IPR023213">
    <property type="entry name" value="CAT-like_dom_sf"/>
</dbReference>
<dbReference type="Proteomes" id="UP001597458">
    <property type="component" value="Unassembled WGS sequence"/>
</dbReference>
<keyword evidence="10 12" id="KW-0012">Acyltransferase</keyword>
<proteinExistence type="inferred from homology"/>
<dbReference type="GO" id="GO:0004149">
    <property type="term" value="F:dihydrolipoyllysine-residue succinyltransferase activity"/>
    <property type="evidence" value="ECO:0007669"/>
    <property type="project" value="UniProtKB-EC"/>
</dbReference>
<dbReference type="NCBIfam" id="NF004309">
    <property type="entry name" value="PRK05704.1"/>
    <property type="match status" value="1"/>
</dbReference>
<dbReference type="SUPFAM" id="SSF51230">
    <property type="entry name" value="Single hybrid motif"/>
    <property type="match status" value="1"/>
</dbReference>
<dbReference type="InterPro" id="IPR004167">
    <property type="entry name" value="PSBD"/>
</dbReference>
<evidence type="ECO:0000256" key="7">
    <source>
        <dbReference type="ARBA" id="ARBA00022532"/>
    </source>
</evidence>
<dbReference type="SUPFAM" id="SSF47005">
    <property type="entry name" value="Peripheral subunit-binding domain of 2-oxo acid dehydrogenase complex"/>
    <property type="match status" value="1"/>
</dbReference>
<feature type="region of interest" description="Disordered" evidence="13">
    <location>
        <begin position="145"/>
        <end position="174"/>
    </location>
</feature>
<gene>
    <name evidence="16" type="primary">odhB</name>
    <name evidence="16" type="ORF">ACFSTF_14530</name>
</gene>
<evidence type="ECO:0000259" key="15">
    <source>
        <dbReference type="PROSITE" id="PS51826"/>
    </source>
</evidence>
<evidence type="ECO:0000313" key="16">
    <source>
        <dbReference type="EMBL" id="MFD2618516.1"/>
    </source>
</evidence>
<keyword evidence="9 12" id="KW-0450">Lipoyl</keyword>
<comment type="catalytic activity">
    <reaction evidence="11 12">
        <text>N(6)-[(R)-dihydrolipoyl]-L-lysyl-[protein] + succinyl-CoA = N(6)-[(R)-S(8)-succinyldihydrolipoyl]-L-lysyl-[protein] + CoA</text>
        <dbReference type="Rhea" id="RHEA:15213"/>
        <dbReference type="Rhea" id="RHEA-COMP:10475"/>
        <dbReference type="Rhea" id="RHEA-COMP:20092"/>
        <dbReference type="ChEBI" id="CHEBI:57287"/>
        <dbReference type="ChEBI" id="CHEBI:57292"/>
        <dbReference type="ChEBI" id="CHEBI:83100"/>
        <dbReference type="ChEBI" id="CHEBI:83120"/>
        <dbReference type="EC" id="2.3.1.61"/>
    </reaction>
</comment>
<dbReference type="InterPro" id="IPR000089">
    <property type="entry name" value="Biotin_lipoyl"/>
</dbReference>
<dbReference type="PANTHER" id="PTHR43416:SF5">
    <property type="entry name" value="DIHYDROLIPOYLLYSINE-RESIDUE SUCCINYLTRANSFERASE COMPONENT OF 2-OXOGLUTARATE DEHYDROGENASE COMPLEX, MITOCHONDRIAL"/>
    <property type="match status" value="1"/>
</dbReference>
<dbReference type="EC" id="2.3.1.61" evidence="5 12"/>
<feature type="compositionally biased region" description="Basic and acidic residues" evidence="13">
    <location>
        <begin position="156"/>
        <end position="174"/>
    </location>
</feature>
<keyword evidence="8 12" id="KW-0808">Transferase</keyword>
<name>A0ABW5PUA0_9BACI</name>
<evidence type="ECO:0000256" key="9">
    <source>
        <dbReference type="ARBA" id="ARBA00022823"/>
    </source>
</evidence>
<evidence type="ECO:0000313" key="17">
    <source>
        <dbReference type="Proteomes" id="UP001597458"/>
    </source>
</evidence>
<evidence type="ECO:0000256" key="3">
    <source>
        <dbReference type="ARBA" id="ARBA00007317"/>
    </source>
</evidence>
<feature type="region of interest" description="Disordered" evidence="13">
    <location>
        <begin position="78"/>
        <end position="103"/>
    </location>
</feature>
<dbReference type="EMBL" id="JBHUMR010000017">
    <property type="protein sequence ID" value="MFD2618516.1"/>
    <property type="molecule type" value="Genomic_DNA"/>
</dbReference>
<feature type="domain" description="Peripheral subunit-binding (PSBD)" evidence="15">
    <location>
        <begin position="118"/>
        <end position="155"/>
    </location>
</feature>
<sequence length="411" mass="46152">MFEIIIPELAESVTEGTIVKWLVNVGDAINKGDDLVELETDKVNIQITSEETGVLDKIIKQAGEAVEVGEVIGKLKDSAQVGSSPNRTKTDQYEESSSNQEKEIQKTLIKNKVENFPLASPAARKLARENGIDLRDVKAKDPLGRIRPYDIQNESVKSESNEKEPPVRPSSIREQEQKIERIPMSRRRQTIANHLVHAKSITAMLTTFNEVDMTEIIKIRQKKKEDFLKKHQVKLGFMSFFTKAVVQALRVFPHLNAEIDGQDIILKKYYDIGIAVGAKEGLVVPVVRDVDKKSFAEIEQDIAYFADKARHNQLTLEDLRGGTFTITNGGTFGSLLSTPIINYPQVGILGMHNIQKRPITIEKPEGDVIESRPMMYIALTYDHRIVDGSEAVRFLVTIKQLLEDPIGLLLE</sequence>
<dbReference type="NCBIfam" id="TIGR01347">
    <property type="entry name" value="sucB"/>
    <property type="match status" value="1"/>
</dbReference>
<comment type="subunit">
    <text evidence="4">Forms a 24-polypeptide structural core with octahedral symmetry. Part of the 2-oxoglutarate dehydrogenase (OGDH) complex composed of E1 (2-oxoglutarate dehydrogenase), E2 (dihydrolipoamide succinyltransferase) and E3 (dihydrolipoamide dehydrogenase); the complex contains multiple copies of the three enzymatic components (E1, E2 and E3).</text>
</comment>
<dbReference type="InterPro" id="IPR050537">
    <property type="entry name" value="2-oxoacid_dehydrogenase"/>
</dbReference>
<dbReference type="RefSeq" id="WP_141191572.1">
    <property type="nucleotide sequence ID" value="NZ_JBHUMR010000017.1"/>
</dbReference>
<dbReference type="PROSITE" id="PS51826">
    <property type="entry name" value="PSBD"/>
    <property type="match status" value="1"/>
</dbReference>